<organism evidence="2 3">
    <name type="scientific">Myxococcus xanthus</name>
    <dbReference type="NCBI Taxonomy" id="34"/>
    <lineage>
        <taxon>Bacteria</taxon>
        <taxon>Pseudomonadati</taxon>
        <taxon>Myxococcota</taxon>
        <taxon>Myxococcia</taxon>
        <taxon>Myxococcales</taxon>
        <taxon>Cystobacterineae</taxon>
        <taxon>Myxococcaceae</taxon>
        <taxon>Myxococcus</taxon>
    </lineage>
</organism>
<accession>A0AAE6KQX0</accession>
<dbReference type="Proteomes" id="UP000320179">
    <property type="component" value="Chromosome"/>
</dbReference>
<evidence type="ECO:0000256" key="1">
    <source>
        <dbReference type="SAM" id="MobiDB-lite"/>
    </source>
</evidence>
<feature type="compositionally biased region" description="Gly residues" evidence="1">
    <location>
        <begin position="52"/>
        <end position="65"/>
    </location>
</feature>
<dbReference type="EMBL" id="CP017174">
    <property type="protein sequence ID" value="QDE66683.1"/>
    <property type="molecule type" value="Genomic_DNA"/>
</dbReference>
<name>A0AAE6KQX0_MYXXA</name>
<feature type="region of interest" description="Disordered" evidence="1">
    <location>
        <begin position="45"/>
        <end position="65"/>
    </location>
</feature>
<proteinExistence type="predicted"/>
<evidence type="ECO:0000313" key="2">
    <source>
        <dbReference type="EMBL" id="QDE66683.1"/>
    </source>
</evidence>
<evidence type="ECO:0008006" key="4">
    <source>
        <dbReference type="Google" id="ProtNLM"/>
    </source>
</evidence>
<sequence length="65" mass="6863">MMRDGCHGEGGAEELRCMCGSLLARLVPEGVELKCRRCHRTQVVPLERTPPGGRGGGAQVSGSGR</sequence>
<dbReference type="AlphaFoldDB" id="A0AAE6KQX0"/>
<reference evidence="2 3" key="1">
    <citation type="journal article" date="2019" name="Science">
        <title>Social genes are selection hotspots in kin groups of a soil microbe.</title>
        <authorList>
            <person name="Wielgoss S."/>
            <person name="Wolfensberger R."/>
            <person name="Sun L."/>
            <person name="Fiegna F."/>
            <person name="Velicer G.J."/>
        </authorList>
    </citation>
    <scope>NUCLEOTIDE SEQUENCE [LARGE SCALE GENOMIC DNA]</scope>
    <source>
        <strain evidence="2 3">MC3.5.9c15</strain>
    </source>
</reference>
<evidence type="ECO:0000313" key="3">
    <source>
        <dbReference type="Proteomes" id="UP000320179"/>
    </source>
</evidence>
<gene>
    <name evidence="2" type="ORF">BHS09_06485</name>
</gene>
<protein>
    <recommendedName>
        <fullName evidence="4">Com family DNA-binding transcriptional regulator</fullName>
    </recommendedName>
</protein>